<evidence type="ECO:0000313" key="1">
    <source>
        <dbReference type="EMBL" id="MWB93200.1"/>
    </source>
</evidence>
<dbReference type="Proteomes" id="UP000471501">
    <property type="component" value="Unassembled WGS sequence"/>
</dbReference>
<dbReference type="EMBL" id="WSTB01000001">
    <property type="protein sequence ID" value="MWB93200.1"/>
    <property type="molecule type" value="Genomic_DNA"/>
</dbReference>
<name>A0A6I4NF88_9FLAO</name>
<sequence length="63" mass="7113">MTAIEIKKEIGKVLDQVPEKFLVDILDLLKKVQAEKTTSSTTLTTNFKKILSEDSELLHKLAQ</sequence>
<evidence type="ECO:0000313" key="2">
    <source>
        <dbReference type="Proteomes" id="UP000471501"/>
    </source>
</evidence>
<dbReference type="AlphaFoldDB" id="A0A6I4NF88"/>
<proteinExistence type="predicted"/>
<comment type="caution">
    <text evidence="1">The sequence shown here is derived from an EMBL/GenBank/DDBJ whole genome shotgun (WGS) entry which is preliminary data.</text>
</comment>
<reference evidence="1 2" key="1">
    <citation type="submission" date="2019-12" db="EMBL/GenBank/DDBJ databases">
        <authorList>
            <person name="Kim Y.S."/>
        </authorList>
    </citation>
    <scope>NUCLEOTIDE SEQUENCE [LARGE SCALE GENOMIC DNA]</scope>
    <source>
        <strain evidence="1 2">GA093</strain>
    </source>
</reference>
<accession>A0A6I4NF88</accession>
<organism evidence="1 2">
    <name type="scientific">Flavobacterium hydrocarbonoxydans</name>
    <dbReference type="NCBI Taxonomy" id="2683249"/>
    <lineage>
        <taxon>Bacteria</taxon>
        <taxon>Pseudomonadati</taxon>
        <taxon>Bacteroidota</taxon>
        <taxon>Flavobacteriia</taxon>
        <taxon>Flavobacteriales</taxon>
        <taxon>Flavobacteriaceae</taxon>
        <taxon>Flavobacterium</taxon>
    </lineage>
</organism>
<keyword evidence="2" id="KW-1185">Reference proteome</keyword>
<gene>
    <name evidence="1" type="ORF">GON26_02415</name>
</gene>
<dbReference type="RefSeq" id="WP_160373113.1">
    <property type="nucleotide sequence ID" value="NZ_WSTB01000001.1"/>
</dbReference>
<protein>
    <submittedName>
        <fullName evidence="1">Uncharacterized protein</fullName>
    </submittedName>
</protein>